<protein>
    <submittedName>
        <fullName evidence="1">Uncharacterized protein</fullName>
    </submittedName>
</protein>
<comment type="caution">
    <text evidence="1">The sequence shown here is derived from an EMBL/GenBank/DDBJ whole genome shotgun (WGS) entry which is preliminary data.</text>
</comment>
<dbReference type="AlphaFoldDB" id="K5CJV0"/>
<dbReference type="PATRIC" id="fig|993517.3.peg.416"/>
<dbReference type="Proteomes" id="UP000007993">
    <property type="component" value="Unassembled WGS sequence"/>
</dbReference>
<organism evidence="1 2">
    <name type="scientific">Rhodopirellula baltica SH28</name>
    <dbReference type="NCBI Taxonomy" id="993517"/>
    <lineage>
        <taxon>Bacteria</taxon>
        <taxon>Pseudomonadati</taxon>
        <taxon>Planctomycetota</taxon>
        <taxon>Planctomycetia</taxon>
        <taxon>Pirellulales</taxon>
        <taxon>Pirellulaceae</taxon>
        <taxon>Rhodopirellula</taxon>
    </lineage>
</organism>
<proteinExistence type="predicted"/>
<evidence type="ECO:0000313" key="2">
    <source>
        <dbReference type="Proteomes" id="UP000007993"/>
    </source>
</evidence>
<accession>K5CJV0</accession>
<dbReference type="EMBL" id="AMCW01000010">
    <property type="protein sequence ID" value="EKK04345.1"/>
    <property type="molecule type" value="Genomic_DNA"/>
</dbReference>
<evidence type="ECO:0000313" key="1">
    <source>
        <dbReference type="EMBL" id="EKK04345.1"/>
    </source>
</evidence>
<sequence length="62" mass="6466">MGTDVAVNLFARVNEAVAGLRNSFAKSLLLGSLLVQWPEKKSAGGRGGFLILLIRGEHATGG</sequence>
<name>K5CJV0_RHOBT</name>
<reference evidence="1 2" key="1">
    <citation type="journal article" date="2013" name="Mar. Genomics">
        <title>Expression of sulfatases in Rhodopirellula baltica and the diversity of sulfatases in the genus Rhodopirellula.</title>
        <authorList>
            <person name="Wegner C.E."/>
            <person name="Richter-Heitmann T."/>
            <person name="Klindworth A."/>
            <person name="Klockow C."/>
            <person name="Richter M."/>
            <person name="Achstetter T."/>
            <person name="Glockner F.O."/>
            <person name="Harder J."/>
        </authorList>
    </citation>
    <scope>NUCLEOTIDE SEQUENCE [LARGE SCALE GENOMIC DNA]</scope>
    <source>
        <strain evidence="1 2">SH28</strain>
    </source>
</reference>
<gene>
    <name evidence="1" type="ORF">RBSH_00377</name>
</gene>